<feature type="domain" description="RanBP2-type" evidence="9">
    <location>
        <begin position="14"/>
        <end position="43"/>
    </location>
</feature>
<keyword evidence="3 7" id="KW-0863">Zinc-finger</keyword>
<organism evidence="10 11">
    <name type="scientific">Rotaria magnacalcarata</name>
    <dbReference type="NCBI Taxonomy" id="392030"/>
    <lineage>
        <taxon>Eukaryota</taxon>
        <taxon>Metazoa</taxon>
        <taxon>Spiralia</taxon>
        <taxon>Gnathifera</taxon>
        <taxon>Rotifera</taxon>
        <taxon>Eurotatoria</taxon>
        <taxon>Bdelloidea</taxon>
        <taxon>Philodinida</taxon>
        <taxon>Philodinidae</taxon>
        <taxon>Rotaria</taxon>
    </lineage>
</organism>
<dbReference type="InterPro" id="IPR034870">
    <property type="entry name" value="TET_fam"/>
</dbReference>
<dbReference type="GO" id="GO:0008270">
    <property type="term" value="F:zinc ion binding"/>
    <property type="evidence" value="ECO:0007669"/>
    <property type="project" value="UniProtKB-KW"/>
</dbReference>
<evidence type="ECO:0000256" key="3">
    <source>
        <dbReference type="ARBA" id="ARBA00022771"/>
    </source>
</evidence>
<sequence length="192" mass="20795">MATASSSGRNFVLESGDWPCQQCHEINFKSRNVCRRCSTPRNQPAQVNSTSAGIAPQSTSRPGDWICQSCSNLNFAARTACHKCGRQKQVSTVSHSSPPVVSKPGDWKCKCSEINFGSRTVCRSCGTAKPSADNTKASNECVICMEKPIDSVVTTCGHSAMCLQCGAQVTSCPICRNPFSQQQIIKLFKVHE</sequence>
<dbReference type="SMART" id="SM00547">
    <property type="entry name" value="ZnF_RBZ"/>
    <property type="match status" value="3"/>
</dbReference>
<dbReference type="InterPro" id="IPR001841">
    <property type="entry name" value="Znf_RING"/>
</dbReference>
<evidence type="ECO:0000256" key="5">
    <source>
        <dbReference type="ARBA" id="ARBA00022884"/>
    </source>
</evidence>
<keyword evidence="6" id="KW-0539">Nucleus</keyword>
<evidence type="ECO:0000259" key="9">
    <source>
        <dbReference type="PROSITE" id="PS50199"/>
    </source>
</evidence>
<dbReference type="AlphaFoldDB" id="A0A814XHR6"/>
<dbReference type="InterPro" id="IPR001876">
    <property type="entry name" value="Znf_RanBP2"/>
</dbReference>
<comment type="subcellular location">
    <subcellularLocation>
        <location evidence="1">Nucleus</location>
    </subcellularLocation>
</comment>
<dbReference type="InterPro" id="IPR013083">
    <property type="entry name" value="Znf_RING/FYVE/PHD"/>
</dbReference>
<evidence type="ECO:0000313" key="10">
    <source>
        <dbReference type="EMBL" id="CAF1218087.1"/>
    </source>
</evidence>
<dbReference type="Proteomes" id="UP000663834">
    <property type="component" value="Unassembled WGS sequence"/>
</dbReference>
<dbReference type="GO" id="GO:0003723">
    <property type="term" value="F:RNA binding"/>
    <property type="evidence" value="ECO:0007669"/>
    <property type="project" value="UniProtKB-KW"/>
</dbReference>
<proteinExistence type="predicted"/>
<feature type="domain" description="RING-type" evidence="8">
    <location>
        <begin position="141"/>
        <end position="176"/>
    </location>
</feature>
<dbReference type="Gene3D" id="4.10.1060.10">
    <property type="entry name" value="Zinc finger, RanBP2-type"/>
    <property type="match status" value="3"/>
</dbReference>
<gene>
    <name evidence="10" type="ORF">KQP761_LOCUS667</name>
</gene>
<dbReference type="GO" id="GO:0006355">
    <property type="term" value="P:regulation of DNA-templated transcription"/>
    <property type="evidence" value="ECO:0007669"/>
    <property type="project" value="InterPro"/>
</dbReference>
<dbReference type="Pfam" id="PF13920">
    <property type="entry name" value="zf-C3HC4_3"/>
    <property type="match status" value="1"/>
</dbReference>
<evidence type="ECO:0000259" key="8">
    <source>
        <dbReference type="PROSITE" id="PS50089"/>
    </source>
</evidence>
<accession>A0A814XHR6</accession>
<reference evidence="10" key="1">
    <citation type="submission" date="2021-02" db="EMBL/GenBank/DDBJ databases">
        <authorList>
            <person name="Nowell W R."/>
        </authorList>
    </citation>
    <scope>NUCLEOTIDE SEQUENCE</scope>
</reference>
<evidence type="ECO:0000256" key="2">
    <source>
        <dbReference type="ARBA" id="ARBA00022723"/>
    </source>
</evidence>
<comment type="caution">
    <text evidence="10">The sequence shown here is derived from an EMBL/GenBank/DDBJ whole genome shotgun (WGS) entry which is preliminary data.</text>
</comment>
<evidence type="ECO:0000256" key="7">
    <source>
        <dbReference type="PROSITE-ProRule" id="PRU00322"/>
    </source>
</evidence>
<dbReference type="Gene3D" id="3.30.40.10">
    <property type="entry name" value="Zinc/RING finger domain, C3HC4 (zinc finger)"/>
    <property type="match status" value="1"/>
</dbReference>
<dbReference type="EMBL" id="CAJNOW010000045">
    <property type="protein sequence ID" value="CAF1218087.1"/>
    <property type="molecule type" value="Genomic_DNA"/>
</dbReference>
<evidence type="ECO:0000256" key="4">
    <source>
        <dbReference type="ARBA" id="ARBA00022833"/>
    </source>
</evidence>
<name>A0A814XHR6_9BILA</name>
<dbReference type="PROSITE" id="PS50199">
    <property type="entry name" value="ZF_RANBP2_2"/>
    <property type="match status" value="3"/>
</dbReference>
<evidence type="ECO:0000256" key="1">
    <source>
        <dbReference type="ARBA" id="ARBA00004123"/>
    </source>
</evidence>
<keyword evidence="2" id="KW-0479">Metal-binding</keyword>
<dbReference type="Pfam" id="PF00641">
    <property type="entry name" value="Zn_ribbon_RanBP"/>
    <property type="match status" value="3"/>
</dbReference>
<feature type="domain" description="RanBP2-type" evidence="9">
    <location>
        <begin position="103"/>
        <end position="131"/>
    </location>
</feature>
<keyword evidence="4" id="KW-0862">Zinc</keyword>
<dbReference type="PROSITE" id="PS01358">
    <property type="entry name" value="ZF_RANBP2_1"/>
    <property type="match status" value="2"/>
</dbReference>
<dbReference type="PANTHER" id="PTHR23238">
    <property type="entry name" value="RNA BINDING PROTEIN"/>
    <property type="match status" value="1"/>
</dbReference>
<feature type="domain" description="RanBP2-type" evidence="9">
    <location>
        <begin position="61"/>
        <end position="90"/>
    </location>
</feature>
<dbReference type="SUPFAM" id="SSF90209">
    <property type="entry name" value="Ran binding protein zinc finger-like"/>
    <property type="match status" value="3"/>
</dbReference>
<protein>
    <submittedName>
        <fullName evidence="10">Uncharacterized protein</fullName>
    </submittedName>
</protein>
<dbReference type="InterPro" id="IPR036443">
    <property type="entry name" value="Znf_RanBP2_sf"/>
</dbReference>
<dbReference type="SUPFAM" id="SSF57850">
    <property type="entry name" value="RING/U-box"/>
    <property type="match status" value="1"/>
</dbReference>
<dbReference type="SMART" id="SM00184">
    <property type="entry name" value="RING"/>
    <property type="match status" value="1"/>
</dbReference>
<dbReference type="GO" id="GO:0005634">
    <property type="term" value="C:nucleus"/>
    <property type="evidence" value="ECO:0007669"/>
    <property type="project" value="UniProtKB-SubCell"/>
</dbReference>
<keyword evidence="5" id="KW-0694">RNA-binding</keyword>
<dbReference type="OrthoDB" id="1878647at2759"/>
<evidence type="ECO:0000256" key="6">
    <source>
        <dbReference type="ARBA" id="ARBA00023242"/>
    </source>
</evidence>
<evidence type="ECO:0000313" key="11">
    <source>
        <dbReference type="Proteomes" id="UP000663834"/>
    </source>
</evidence>
<dbReference type="PROSITE" id="PS50089">
    <property type="entry name" value="ZF_RING_2"/>
    <property type="match status" value="1"/>
</dbReference>